<dbReference type="SUPFAM" id="SSF49354">
    <property type="entry name" value="PapD-like"/>
    <property type="match status" value="1"/>
</dbReference>
<dbReference type="EMBL" id="LMTZ01000134">
    <property type="protein sequence ID" value="KST63704.1"/>
    <property type="molecule type" value="Genomic_DNA"/>
</dbReference>
<reference evidence="1 3" key="1">
    <citation type="journal article" date="2015" name="Genome Announc.">
        <title>Draft Genome of the Euendolithic (true boring) Cyanobacterium Mastigocoleus testarum strain BC008.</title>
        <authorList>
            <person name="Guida B.S."/>
            <person name="Garcia-Pichel F."/>
        </authorList>
    </citation>
    <scope>NUCLEOTIDE SEQUENCE [LARGE SCALE GENOMIC DNA]</scope>
    <source>
        <strain evidence="1 3">BC008</strain>
    </source>
</reference>
<organism evidence="1 3">
    <name type="scientific">Mastigocoleus testarum BC008</name>
    <dbReference type="NCBI Taxonomy" id="371196"/>
    <lineage>
        <taxon>Bacteria</taxon>
        <taxon>Bacillati</taxon>
        <taxon>Cyanobacteriota</taxon>
        <taxon>Cyanophyceae</taxon>
        <taxon>Nostocales</taxon>
        <taxon>Hapalosiphonaceae</taxon>
        <taxon>Mastigocoleus</taxon>
    </lineage>
</organism>
<dbReference type="OrthoDB" id="461556at2"/>
<evidence type="ECO:0000313" key="1">
    <source>
        <dbReference type="EMBL" id="KST63704.1"/>
    </source>
</evidence>
<name>A0A0V7ZGS7_9CYAN</name>
<gene>
    <name evidence="1" type="ORF">BC008_14640</name>
    <name evidence="2" type="ORF">BC008_15035</name>
</gene>
<dbReference type="AlphaFoldDB" id="A0A0V7ZGS7"/>
<protein>
    <submittedName>
        <fullName evidence="1">P pilus assembly protein, chaperone PapD</fullName>
    </submittedName>
</protein>
<dbReference type="EMBL" id="LMTZ01000132">
    <property type="protein sequence ID" value="KST63803.1"/>
    <property type="molecule type" value="Genomic_DNA"/>
</dbReference>
<dbReference type="Gene3D" id="2.60.40.10">
    <property type="entry name" value="Immunoglobulins"/>
    <property type="match status" value="1"/>
</dbReference>
<evidence type="ECO:0000313" key="2">
    <source>
        <dbReference type="EMBL" id="KST63803.1"/>
    </source>
</evidence>
<evidence type="ECO:0000313" key="3">
    <source>
        <dbReference type="Proteomes" id="UP000053372"/>
    </source>
</evidence>
<dbReference type="Proteomes" id="UP000053372">
    <property type="component" value="Unassembled WGS sequence"/>
</dbReference>
<accession>A0A0V7ZGS7</accession>
<comment type="caution">
    <text evidence="1">The sequence shown here is derived from an EMBL/GenBank/DDBJ whole genome shotgun (WGS) entry which is preliminary data.</text>
</comment>
<dbReference type="InterPro" id="IPR013783">
    <property type="entry name" value="Ig-like_fold"/>
</dbReference>
<proteinExistence type="predicted"/>
<dbReference type="InterPro" id="IPR008962">
    <property type="entry name" value="PapD-like_sf"/>
</dbReference>
<keyword evidence="3" id="KW-1185">Reference proteome</keyword>
<sequence length="260" mass="29268">MTSVCLSALTVFPNLAKAQVGVSPLIIQSEARRGQAQGMITIKNTGNTRKRVRLYAQPFTYSRDAGFQILKSSPNDLTPYLQFSPRELTIPPNTRRRVRLYTRMPPNLPDRELRAVVFNETLKQTKDGDGNNVALKTRIGVTVFVANGDIASELKIDKAGFNRKKEQIQLLVSNKGNETVRPKIRWKLSHGKTTIHADETRKNFVIAQSDRNILLNFPAKKQLAPGIYQLSGNLEWKEDEDVRKLPFNVNVTIPTSDAVK</sequence>